<sequence>MSEFLEASRPDRYARSSVRSARFPMDFTFDELVPGVIVAFVLYQALLIGTLILAQMVTALATWLAGTATFAPPTLEDAMYLLPVFMFSLMASAFACVTYGPALAWLLGKLLRSQSNKWVHRVAFTGLGAAVGVLTELGLIASSAGGISAVNLGDPIFLLMAAPAALAVPLGWEYASSRALRSR</sequence>
<gene>
    <name evidence="2" type="ORF">D3226_11205</name>
</gene>
<protein>
    <submittedName>
        <fullName evidence="2">Uncharacterized protein</fullName>
    </submittedName>
</protein>
<evidence type="ECO:0000313" key="3">
    <source>
        <dbReference type="Proteomes" id="UP001646141"/>
    </source>
</evidence>
<comment type="caution">
    <text evidence="2">The sequence shown here is derived from an EMBL/GenBank/DDBJ whole genome shotgun (WGS) entry which is preliminary data.</text>
</comment>
<keyword evidence="1" id="KW-0812">Transmembrane</keyword>
<name>A0ABS1SQZ5_9MICO</name>
<feature type="transmembrane region" description="Helical" evidence="1">
    <location>
        <begin position="85"/>
        <end position="107"/>
    </location>
</feature>
<keyword evidence="1" id="KW-0472">Membrane</keyword>
<evidence type="ECO:0000256" key="1">
    <source>
        <dbReference type="SAM" id="Phobius"/>
    </source>
</evidence>
<evidence type="ECO:0000313" key="2">
    <source>
        <dbReference type="EMBL" id="MBL3690518.1"/>
    </source>
</evidence>
<feature type="transmembrane region" description="Helical" evidence="1">
    <location>
        <begin position="119"/>
        <end position="144"/>
    </location>
</feature>
<dbReference type="RefSeq" id="WP_202382681.1">
    <property type="nucleotide sequence ID" value="NZ_BAAAMA010000010.1"/>
</dbReference>
<accession>A0ABS1SQZ5</accession>
<feature type="transmembrane region" description="Helical" evidence="1">
    <location>
        <begin position="32"/>
        <end position="65"/>
    </location>
</feature>
<keyword evidence="1" id="KW-1133">Transmembrane helix</keyword>
<keyword evidence="3" id="KW-1185">Reference proteome</keyword>
<reference evidence="2 3" key="1">
    <citation type="submission" date="2018-09" db="EMBL/GenBank/DDBJ databases">
        <title>Comparative genomics of Leucobacter spp.</title>
        <authorList>
            <person name="Reis A.C."/>
            <person name="Kolvenbach B.A."/>
            <person name="Corvini P.F.X."/>
            <person name="Nunes O.C."/>
        </authorList>
    </citation>
    <scope>NUCLEOTIDE SEQUENCE [LARGE SCALE GENOMIC DNA]</scope>
    <source>
        <strain evidence="2 3">L-1</strain>
    </source>
</reference>
<dbReference type="Proteomes" id="UP001646141">
    <property type="component" value="Unassembled WGS sequence"/>
</dbReference>
<organism evidence="2 3">
    <name type="scientific">Leucobacter chromiireducens subsp. chromiireducens</name>
    <dbReference type="NCBI Taxonomy" id="660067"/>
    <lineage>
        <taxon>Bacteria</taxon>
        <taxon>Bacillati</taxon>
        <taxon>Actinomycetota</taxon>
        <taxon>Actinomycetes</taxon>
        <taxon>Micrococcales</taxon>
        <taxon>Microbacteriaceae</taxon>
        <taxon>Leucobacter</taxon>
    </lineage>
</organism>
<proteinExistence type="predicted"/>
<feature type="transmembrane region" description="Helical" evidence="1">
    <location>
        <begin position="156"/>
        <end position="175"/>
    </location>
</feature>
<dbReference type="EMBL" id="QYAD01000004">
    <property type="protein sequence ID" value="MBL3690518.1"/>
    <property type="molecule type" value="Genomic_DNA"/>
</dbReference>